<keyword evidence="2" id="KW-1185">Reference proteome</keyword>
<dbReference type="Proteomes" id="UP000445000">
    <property type="component" value="Unassembled WGS sequence"/>
</dbReference>
<evidence type="ECO:0000313" key="1">
    <source>
        <dbReference type="EMBL" id="GFE83694.1"/>
    </source>
</evidence>
<comment type="caution">
    <text evidence="1">The sequence shown here is derived from an EMBL/GenBank/DDBJ whole genome shotgun (WGS) entry which is preliminary data.</text>
</comment>
<evidence type="ECO:0008006" key="3">
    <source>
        <dbReference type="Google" id="ProtNLM"/>
    </source>
</evidence>
<gene>
    <name evidence="1" type="ORF">GCM10011487_56940</name>
</gene>
<protein>
    <recommendedName>
        <fullName evidence="3">DUF4185 domain-containing protein</fullName>
    </recommendedName>
</protein>
<accession>A0A829YJW3</accession>
<reference evidence="2" key="1">
    <citation type="submission" date="2020-01" db="EMBL/GenBank/DDBJ databases">
        <title>'Steroidobacter agaridevorans' sp. nov., agar-degrading bacteria isolated from rhizosphere soils.</title>
        <authorList>
            <person name="Ikenaga M."/>
            <person name="Kataoka M."/>
            <person name="Murouchi A."/>
            <person name="Katsuragi S."/>
            <person name="Sakai M."/>
        </authorList>
    </citation>
    <scope>NUCLEOTIDE SEQUENCE [LARGE SCALE GENOMIC DNA]</scope>
    <source>
        <strain evidence="2">YU21-B</strain>
    </source>
</reference>
<dbReference type="AlphaFoldDB" id="A0A829YJW3"/>
<name>A0A829YJW3_9GAMM</name>
<organism evidence="1 2">
    <name type="scientific">Steroidobacter agaridevorans</name>
    <dbReference type="NCBI Taxonomy" id="2695856"/>
    <lineage>
        <taxon>Bacteria</taxon>
        <taxon>Pseudomonadati</taxon>
        <taxon>Pseudomonadota</taxon>
        <taxon>Gammaproteobacteria</taxon>
        <taxon>Steroidobacterales</taxon>
        <taxon>Steroidobacteraceae</taxon>
        <taxon>Steroidobacter</taxon>
    </lineage>
</organism>
<sequence>MRREETTLRLGGNGDNFHMTWAADDDQFVAVCDGLGWLKDPKRYYNSRLYRIAGGPQQAQFREVEGYPELTGLLNTENIQRYYGFGTLAMNGHIYQFLSTPNHQFTSDAGTVWPGARFVGVKLIFSPDEGRTWFNQSRATPVVWEPWSERSKINMLFFEEPQDAFSLLSVLQMGQNYAQNKDGYIYVYAPNGNTEGTMNQLVMFRVPTNAILHRDEYEYFAGLQQSGSARWVRDLGARSAVHTFPSGWVNTSIHPWAWMPSVTYNAPLGLFMMVSWGMGCAPDGSWFGKPSYLGLWVATNPWGPWSQIHEETSWIPQNDPAARAFAPQISPKWISRDGKSFWLVWADFQKTGGEQAFERLLKEGLMARGDADTVRFFQKAAKAMPYYAFNAQRVDLIVG</sequence>
<proteinExistence type="predicted"/>
<dbReference type="EMBL" id="BLJN01000006">
    <property type="protein sequence ID" value="GFE83694.1"/>
    <property type="molecule type" value="Genomic_DNA"/>
</dbReference>
<dbReference type="SUPFAM" id="SSF75005">
    <property type="entry name" value="Arabinanase/levansucrase/invertase"/>
    <property type="match status" value="1"/>
</dbReference>
<evidence type="ECO:0000313" key="2">
    <source>
        <dbReference type="Proteomes" id="UP000445000"/>
    </source>
</evidence>
<dbReference type="InterPro" id="IPR023296">
    <property type="entry name" value="Glyco_hydro_beta-prop_sf"/>
</dbReference>
<dbReference type="RefSeq" id="WP_202626956.1">
    <property type="nucleotide sequence ID" value="NZ_BLJN01000006.1"/>
</dbReference>